<feature type="non-terminal residue" evidence="1">
    <location>
        <position position="136"/>
    </location>
</feature>
<accession>A0ABD2PX72</accession>
<keyword evidence="2" id="KW-1185">Reference proteome</keyword>
<dbReference type="AlphaFoldDB" id="A0ABD2PX72"/>
<protein>
    <submittedName>
        <fullName evidence="1">Uncharacterized protein</fullName>
    </submittedName>
</protein>
<dbReference type="Proteomes" id="UP001626550">
    <property type="component" value="Unassembled WGS sequence"/>
</dbReference>
<sequence length="136" mass="15538">MTHIQLGLVDYFPKTRDDTDEGRLLRAGPGFALNVLENQVVLRRPGFEKKILFSVSKDIKKIRDAPHYLAVLTQDHRLVLIDLDSGNESSVTGRVMDFGMTADNKVIYCDDDSKLYRYDCRTGETDVRNSLEEEKI</sequence>
<dbReference type="Gene3D" id="2.130.10.10">
    <property type="entry name" value="YVTN repeat-like/Quinoprotein amine dehydrogenase"/>
    <property type="match status" value="1"/>
</dbReference>
<dbReference type="EMBL" id="JBJKFK010002261">
    <property type="protein sequence ID" value="KAL3311382.1"/>
    <property type="molecule type" value="Genomic_DNA"/>
</dbReference>
<evidence type="ECO:0000313" key="1">
    <source>
        <dbReference type="EMBL" id="KAL3311382.1"/>
    </source>
</evidence>
<comment type="caution">
    <text evidence="1">The sequence shown here is derived from an EMBL/GenBank/DDBJ whole genome shotgun (WGS) entry which is preliminary data.</text>
</comment>
<proteinExistence type="predicted"/>
<dbReference type="InterPro" id="IPR015943">
    <property type="entry name" value="WD40/YVTN_repeat-like_dom_sf"/>
</dbReference>
<reference evidence="1 2" key="1">
    <citation type="submission" date="2024-11" db="EMBL/GenBank/DDBJ databases">
        <title>Adaptive evolution of stress response genes in parasites aligns with host niche diversity.</title>
        <authorList>
            <person name="Hahn C."/>
            <person name="Resl P."/>
        </authorList>
    </citation>
    <scope>NUCLEOTIDE SEQUENCE [LARGE SCALE GENOMIC DNA]</scope>
    <source>
        <strain evidence="1">EGGRZ-B1_66</strain>
        <tissue evidence="1">Body</tissue>
    </source>
</reference>
<gene>
    <name evidence="1" type="ORF">Ciccas_010035</name>
</gene>
<organism evidence="1 2">
    <name type="scientific">Cichlidogyrus casuarinus</name>
    <dbReference type="NCBI Taxonomy" id="1844966"/>
    <lineage>
        <taxon>Eukaryota</taxon>
        <taxon>Metazoa</taxon>
        <taxon>Spiralia</taxon>
        <taxon>Lophotrochozoa</taxon>
        <taxon>Platyhelminthes</taxon>
        <taxon>Monogenea</taxon>
        <taxon>Monopisthocotylea</taxon>
        <taxon>Dactylogyridea</taxon>
        <taxon>Ancyrocephalidae</taxon>
        <taxon>Cichlidogyrus</taxon>
    </lineage>
</organism>
<name>A0ABD2PX72_9PLAT</name>
<dbReference type="SUPFAM" id="SSF69322">
    <property type="entry name" value="Tricorn protease domain 2"/>
    <property type="match status" value="1"/>
</dbReference>
<evidence type="ECO:0000313" key="2">
    <source>
        <dbReference type="Proteomes" id="UP001626550"/>
    </source>
</evidence>